<keyword evidence="11" id="KW-1185">Reference proteome</keyword>
<dbReference type="SMART" id="SM00382">
    <property type="entry name" value="AAA"/>
    <property type="match status" value="2"/>
</dbReference>
<dbReference type="GO" id="GO:0005886">
    <property type="term" value="C:plasma membrane"/>
    <property type="evidence" value="ECO:0007669"/>
    <property type="project" value="UniProtKB-SubCell"/>
</dbReference>
<dbReference type="PROSITE" id="PS00211">
    <property type="entry name" value="ABC_TRANSPORTER_1"/>
    <property type="match status" value="1"/>
</dbReference>
<feature type="domain" description="ABC transporter" evidence="9">
    <location>
        <begin position="245"/>
        <end position="499"/>
    </location>
</feature>
<evidence type="ECO:0000256" key="7">
    <source>
        <dbReference type="ARBA" id="ARBA00022967"/>
    </source>
</evidence>
<evidence type="ECO:0000256" key="5">
    <source>
        <dbReference type="ARBA" id="ARBA00022741"/>
    </source>
</evidence>
<dbReference type="EMBL" id="QUNO01000009">
    <property type="protein sequence ID" value="REH43512.1"/>
    <property type="molecule type" value="Genomic_DNA"/>
</dbReference>
<evidence type="ECO:0000313" key="11">
    <source>
        <dbReference type="Proteomes" id="UP000256269"/>
    </source>
</evidence>
<evidence type="ECO:0000256" key="1">
    <source>
        <dbReference type="ARBA" id="ARBA00004202"/>
    </source>
</evidence>
<dbReference type="InterPro" id="IPR050107">
    <property type="entry name" value="ABC_carbohydrate_import_ATPase"/>
</dbReference>
<dbReference type="InterPro" id="IPR003439">
    <property type="entry name" value="ABC_transporter-like_ATP-bd"/>
</dbReference>
<evidence type="ECO:0000313" key="10">
    <source>
        <dbReference type="EMBL" id="REH43512.1"/>
    </source>
</evidence>
<dbReference type="PANTHER" id="PTHR43790:SF9">
    <property type="entry name" value="GALACTOFURANOSE TRANSPORTER ATP-BINDING PROTEIN YTFR"/>
    <property type="match status" value="1"/>
</dbReference>
<dbReference type="GO" id="GO:0005524">
    <property type="term" value="F:ATP binding"/>
    <property type="evidence" value="ECO:0007669"/>
    <property type="project" value="UniProtKB-KW"/>
</dbReference>
<dbReference type="CDD" id="cd03215">
    <property type="entry name" value="ABC_Carb_Monos_II"/>
    <property type="match status" value="1"/>
</dbReference>
<evidence type="ECO:0000259" key="9">
    <source>
        <dbReference type="PROSITE" id="PS50893"/>
    </source>
</evidence>
<keyword evidence="8" id="KW-0472">Membrane</keyword>
<dbReference type="Gene3D" id="3.40.50.300">
    <property type="entry name" value="P-loop containing nucleotide triphosphate hydrolases"/>
    <property type="match status" value="2"/>
</dbReference>
<dbReference type="SUPFAM" id="SSF52540">
    <property type="entry name" value="P-loop containing nucleoside triphosphate hydrolases"/>
    <property type="match status" value="2"/>
</dbReference>
<dbReference type="Proteomes" id="UP000256269">
    <property type="component" value="Unassembled WGS sequence"/>
</dbReference>
<dbReference type="AlphaFoldDB" id="A0A3E0HE46"/>
<dbReference type="FunFam" id="3.40.50.300:FF:000127">
    <property type="entry name" value="Ribose import ATP-binding protein RbsA"/>
    <property type="match status" value="1"/>
</dbReference>
<evidence type="ECO:0000256" key="6">
    <source>
        <dbReference type="ARBA" id="ARBA00022840"/>
    </source>
</evidence>
<keyword evidence="2" id="KW-0813">Transport</keyword>
<keyword evidence="5" id="KW-0547">Nucleotide-binding</keyword>
<dbReference type="GO" id="GO:0016887">
    <property type="term" value="F:ATP hydrolysis activity"/>
    <property type="evidence" value="ECO:0007669"/>
    <property type="project" value="InterPro"/>
</dbReference>
<accession>A0A3E0HE46</accession>
<dbReference type="RefSeq" id="WP_246015560.1">
    <property type="nucleotide sequence ID" value="NZ_CP144375.1"/>
</dbReference>
<dbReference type="PROSITE" id="PS50893">
    <property type="entry name" value="ABC_TRANSPORTER_2"/>
    <property type="match status" value="2"/>
</dbReference>
<comment type="caution">
    <text evidence="10">The sequence shown here is derived from an EMBL/GenBank/DDBJ whole genome shotgun (WGS) entry which is preliminary data.</text>
</comment>
<feature type="domain" description="ABC transporter" evidence="9">
    <location>
        <begin position="8"/>
        <end position="243"/>
    </location>
</feature>
<protein>
    <submittedName>
        <fullName evidence="10">Simple sugar transport system ATP-binding protein</fullName>
    </submittedName>
</protein>
<keyword evidence="7" id="KW-1278">Translocase</keyword>
<evidence type="ECO:0000256" key="8">
    <source>
        <dbReference type="ARBA" id="ARBA00023136"/>
    </source>
</evidence>
<proteinExistence type="predicted"/>
<evidence type="ECO:0000256" key="3">
    <source>
        <dbReference type="ARBA" id="ARBA00022475"/>
    </source>
</evidence>
<keyword evidence="3" id="KW-1003">Cell membrane</keyword>
<keyword evidence="10" id="KW-0762">Sugar transport</keyword>
<organism evidence="10 11">
    <name type="scientific">Kutzneria buriramensis</name>
    <dbReference type="NCBI Taxonomy" id="1045776"/>
    <lineage>
        <taxon>Bacteria</taxon>
        <taxon>Bacillati</taxon>
        <taxon>Actinomycetota</taxon>
        <taxon>Actinomycetes</taxon>
        <taxon>Pseudonocardiales</taxon>
        <taxon>Pseudonocardiaceae</taxon>
        <taxon>Kutzneria</taxon>
    </lineage>
</organism>
<name>A0A3E0HE46_9PSEU</name>
<comment type="subcellular location">
    <subcellularLocation>
        <location evidence="1">Cell membrane</location>
        <topology evidence="1">Peripheral membrane protein</topology>
    </subcellularLocation>
</comment>
<dbReference type="InterPro" id="IPR017871">
    <property type="entry name" value="ABC_transporter-like_CS"/>
</dbReference>
<dbReference type="InterPro" id="IPR003593">
    <property type="entry name" value="AAA+_ATPase"/>
</dbReference>
<dbReference type="Pfam" id="PF00005">
    <property type="entry name" value="ABC_tran"/>
    <property type="match status" value="2"/>
</dbReference>
<evidence type="ECO:0000256" key="4">
    <source>
        <dbReference type="ARBA" id="ARBA00022737"/>
    </source>
</evidence>
<dbReference type="PANTHER" id="PTHR43790">
    <property type="entry name" value="CARBOHYDRATE TRANSPORT ATP-BINDING PROTEIN MG119-RELATED"/>
    <property type="match status" value="1"/>
</dbReference>
<dbReference type="InterPro" id="IPR027417">
    <property type="entry name" value="P-loop_NTPase"/>
</dbReference>
<evidence type="ECO:0000256" key="2">
    <source>
        <dbReference type="ARBA" id="ARBA00022448"/>
    </source>
</evidence>
<reference evidence="10 11" key="1">
    <citation type="submission" date="2018-08" db="EMBL/GenBank/DDBJ databases">
        <title>Genomic Encyclopedia of Archaeal and Bacterial Type Strains, Phase II (KMG-II): from individual species to whole genera.</title>
        <authorList>
            <person name="Goeker M."/>
        </authorList>
    </citation>
    <scope>NUCLEOTIDE SEQUENCE [LARGE SCALE GENOMIC DNA]</scope>
    <source>
        <strain evidence="10 11">DSM 45791</strain>
    </source>
</reference>
<gene>
    <name evidence="10" type="ORF">BCF44_10955</name>
</gene>
<dbReference type="CDD" id="cd03216">
    <property type="entry name" value="ABC_Carb_Monos_I"/>
    <property type="match status" value="1"/>
</dbReference>
<keyword evidence="4" id="KW-0677">Repeat</keyword>
<sequence length="501" mass="54022">MNDTAEILRMTGIRKRFPGVTALDGVDFRLFPGEVHALMGENGAGKSTLIKVLTGVEGVDAGSIELAGAAVAFAGPDQAQLAGVSTVYQEVNLCPNLSVAENILLGREPRRFGRIQWSRMRKRAEELLARLDLRIDVSAELGTLSIAVQQMVAIARALDVEARVLVLDEPTSSLDAREVEQLMAVLRALRADGMAILFVSHFIDQVFAIADRMTVLRNGKLVGEYRTSEITQVELVTKMIGKELAALDEVSERSAATGPELVATDGLARAGGIEPFSLTIRRGEVVGLAGLLGSGRTELARLLFGADHADHGTVDIDGRRVQLRSPRVAMNQGVAFCSENRKTEGLIAELTIRENIALAVQAGRGWLRPLSRRRQLELAAQYIEALDIRPADPEAVVGTLSGGNQQKVLLARWLATQPRLLILDEPTRGIDVGAKAEIQRLVATLSADGMAVLFVSAELEEVLRLSHHVAVLRDRKVVAQLANEGLTPEDIMATIADGGRS</sequence>
<keyword evidence="6 10" id="KW-0067">ATP-binding</keyword>